<dbReference type="PANTHER" id="PTHR16469:SF27">
    <property type="entry name" value="UBIQUITIN-ASSOCIATED AND SH3 DOMAIN-CONTAINING BA-RELATED"/>
    <property type="match status" value="1"/>
</dbReference>
<dbReference type="EMBL" id="CM026425">
    <property type="protein sequence ID" value="KAG0576886.1"/>
    <property type="molecule type" value="Genomic_DNA"/>
</dbReference>
<dbReference type="PANTHER" id="PTHR16469">
    <property type="entry name" value="UBIQUITIN-ASSOCIATED AND SH3 DOMAIN-CONTAINING BA-RELATED"/>
    <property type="match status" value="1"/>
</dbReference>
<evidence type="ECO:0000313" key="2">
    <source>
        <dbReference type="Proteomes" id="UP000822688"/>
    </source>
</evidence>
<dbReference type="InterPro" id="IPR013078">
    <property type="entry name" value="His_Pase_superF_clade-1"/>
</dbReference>
<keyword evidence="2" id="KW-1185">Reference proteome</keyword>
<protein>
    <submittedName>
        <fullName evidence="1">Uncharacterized protein</fullName>
    </submittedName>
</protein>
<sequence length="298" mass="33623">MAIGDANGDVSKLTRVQKLFVMRHGQRWDDANRDWIHEPGVRTWDPPLTDAGVEQARSAGVKMRGEGVLVSRIFVSPFLRCVQTAAGFIKGMYPEGSDMSNLKVSIEYGLSELMNNRAIWYPPADPRIVEVWTLPLDKLFSELPSGVVDVSVQPVFPKLPEWDETREDGRCRYVKTFYEVADRFPHENILCISHGEGIQVSFKDLKPDVVVNHVHYCAYTEAEREVFNATLESPLSTGSWKMLTELGQKSGLMFRERSANSPVRQNIENKNQHIEVISQNVVQTGANMEAFPQVETVA</sequence>
<dbReference type="InterPro" id="IPR029033">
    <property type="entry name" value="His_PPase_superfam"/>
</dbReference>
<dbReference type="CDD" id="cd07040">
    <property type="entry name" value="HP"/>
    <property type="match status" value="1"/>
</dbReference>
<proteinExistence type="predicted"/>
<dbReference type="InterPro" id="IPR051710">
    <property type="entry name" value="Phosphatase_SH3-domain"/>
</dbReference>
<evidence type="ECO:0000313" key="1">
    <source>
        <dbReference type="EMBL" id="KAG0576886.1"/>
    </source>
</evidence>
<dbReference type="AlphaFoldDB" id="A0A8T0I184"/>
<reference evidence="1" key="1">
    <citation type="submission" date="2020-06" db="EMBL/GenBank/DDBJ databases">
        <title>WGS assembly of Ceratodon purpureus strain R40.</title>
        <authorList>
            <person name="Carey S.B."/>
            <person name="Jenkins J."/>
            <person name="Shu S."/>
            <person name="Lovell J.T."/>
            <person name="Sreedasyam A."/>
            <person name="Maumus F."/>
            <person name="Tiley G.P."/>
            <person name="Fernandez-Pozo N."/>
            <person name="Barry K."/>
            <person name="Chen C."/>
            <person name="Wang M."/>
            <person name="Lipzen A."/>
            <person name="Daum C."/>
            <person name="Saski C.A."/>
            <person name="Payton A.C."/>
            <person name="Mcbreen J.C."/>
            <person name="Conrad R.E."/>
            <person name="Kollar L.M."/>
            <person name="Olsson S."/>
            <person name="Huttunen S."/>
            <person name="Landis J.B."/>
            <person name="Wickett N.J."/>
            <person name="Johnson M.G."/>
            <person name="Rensing S.A."/>
            <person name="Grimwood J."/>
            <person name="Schmutz J."/>
            <person name="Mcdaniel S.F."/>
        </authorList>
    </citation>
    <scope>NUCLEOTIDE SEQUENCE</scope>
    <source>
        <strain evidence="1">R40</strain>
    </source>
</reference>
<dbReference type="SUPFAM" id="SSF53254">
    <property type="entry name" value="Phosphoglycerate mutase-like"/>
    <property type="match status" value="1"/>
</dbReference>
<organism evidence="1 2">
    <name type="scientific">Ceratodon purpureus</name>
    <name type="common">Fire moss</name>
    <name type="synonym">Dicranum purpureum</name>
    <dbReference type="NCBI Taxonomy" id="3225"/>
    <lineage>
        <taxon>Eukaryota</taxon>
        <taxon>Viridiplantae</taxon>
        <taxon>Streptophyta</taxon>
        <taxon>Embryophyta</taxon>
        <taxon>Bryophyta</taxon>
        <taxon>Bryophytina</taxon>
        <taxon>Bryopsida</taxon>
        <taxon>Dicranidae</taxon>
        <taxon>Pseudoditrichales</taxon>
        <taxon>Ditrichaceae</taxon>
        <taxon>Ceratodon</taxon>
    </lineage>
</organism>
<dbReference type="SMART" id="SM00855">
    <property type="entry name" value="PGAM"/>
    <property type="match status" value="1"/>
</dbReference>
<dbReference type="Pfam" id="PF00300">
    <property type="entry name" value="His_Phos_1"/>
    <property type="match status" value="1"/>
</dbReference>
<dbReference type="Gene3D" id="3.40.50.1240">
    <property type="entry name" value="Phosphoglycerate mutase-like"/>
    <property type="match status" value="1"/>
</dbReference>
<comment type="caution">
    <text evidence="1">The sequence shown here is derived from an EMBL/GenBank/DDBJ whole genome shotgun (WGS) entry which is preliminary data.</text>
</comment>
<dbReference type="Proteomes" id="UP000822688">
    <property type="component" value="Chromosome 5"/>
</dbReference>
<accession>A0A8T0I184</accession>
<name>A0A8T0I184_CERPU</name>
<gene>
    <name evidence="1" type="ORF">KC19_5G115300</name>
</gene>